<gene>
    <name evidence="3" type="ORF">ACH5RR_002731</name>
</gene>
<comment type="similarity">
    <text evidence="1">Belongs to the plant acyltransferase family.</text>
</comment>
<dbReference type="GO" id="GO:0016740">
    <property type="term" value="F:transferase activity"/>
    <property type="evidence" value="ECO:0007669"/>
    <property type="project" value="UniProtKB-KW"/>
</dbReference>
<comment type="caution">
    <text evidence="3">The sequence shown here is derived from an EMBL/GenBank/DDBJ whole genome shotgun (WGS) entry which is preliminary data.</text>
</comment>
<keyword evidence="4" id="KW-1185">Reference proteome</keyword>
<keyword evidence="2" id="KW-0808">Transferase</keyword>
<dbReference type="Proteomes" id="UP001630127">
    <property type="component" value="Unassembled WGS sequence"/>
</dbReference>
<name>A0ABD3AST8_9GENT</name>
<dbReference type="AlphaFoldDB" id="A0ABD3AST8"/>
<dbReference type="EMBL" id="JBJUIK010000002">
    <property type="protein sequence ID" value="KAL3534270.1"/>
    <property type="molecule type" value="Genomic_DNA"/>
</dbReference>
<evidence type="ECO:0000313" key="4">
    <source>
        <dbReference type="Proteomes" id="UP001630127"/>
    </source>
</evidence>
<evidence type="ECO:0000256" key="2">
    <source>
        <dbReference type="ARBA" id="ARBA00022679"/>
    </source>
</evidence>
<dbReference type="Gene3D" id="3.30.559.10">
    <property type="entry name" value="Chloramphenicol acetyltransferase-like domain"/>
    <property type="match status" value="2"/>
</dbReference>
<organism evidence="3 4">
    <name type="scientific">Cinchona calisaya</name>
    <dbReference type="NCBI Taxonomy" id="153742"/>
    <lineage>
        <taxon>Eukaryota</taxon>
        <taxon>Viridiplantae</taxon>
        <taxon>Streptophyta</taxon>
        <taxon>Embryophyta</taxon>
        <taxon>Tracheophyta</taxon>
        <taxon>Spermatophyta</taxon>
        <taxon>Magnoliopsida</taxon>
        <taxon>eudicotyledons</taxon>
        <taxon>Gunneridae</taxon>
        <taxon>Pentapetalae</taxon>
        <taxon>asterids</taxon>
        <taxon>lamiids</taxon>
        <taxon>Gentianales</taxon>
        <taxon>Rubiaceae</taxon>
        <taxon>Cinchonoideae</taxon>
        <taxon>Cinchoneae</taxon>
        <taxon>Cinchona</taxon>
    </lineage>
</organism>
<dbReference type="PANTHER" id="PTHR31147">
    <property type="entry name" value="ACYL TRANSFERASE 4"/>
    <property type="match status" value="1"/>
</dbReference>
<sequence>MESLAFTVRRHRPEIVRPAKTTPRECKLLSDIDDQQGLRCQIPVIQFYRNDPCNTTARRRRDPVKVIRDALARALVFYYPLAGRLKEGPGRKLMVDCTGEGVLFIEATADVTLENLGNPPRPPFPYMGEVLYDVPGSGVILDCPLLLIQVTRLQCGGCIFAMRINHTISDAVGIVQSMVAMTEMAGGARFPSTTPVWQRELLNARDPPRVTCIHNEYHEEVQEIRATSINILKENMLHRSFIFGPTEMGALRSQVPSRLRQKCSTFELLTAFLWRCRTIALQLEADEKARIICPVDARSKFNPPLPMGYYGNAIAMPMAVAKAGELCNSPLEYAVHLLMNSRAIVNEEYMRSVADLMVTKGRPHFTLLGTYLVTDLRRAGFADVDFGWGKPAYGGIAKGVDAMPGLSSFYAPVNNERGEKGILVYIGLPTLAMERFVGQLQVIFKNDNRLGINQKSSTIISSNL</sequence>
<dbReference type="InterPro" id="IPR023213">
    <property type="entry name" value="CAT-like_dom_sf"/>
</dbReference>
<dbReference type="Pfam" id="PF02458">
    <property type="entry name" value="Transferase"/>
    <property type="match status" value="1"/>
</dbReference>
<proteinExistence type="inferred from homology"/>
<evidence type="ECO:0008006" key="5">
    <source>
        <dbReference type="Google" id="ProtNLM"/>
    </source>
</evidence>
<evidence type="ECO:0000313" key="3">
    <source>
        <dbReference type="EMBL" id="KAL3534270.1"/>
    </source>
</evidence>
<evidence type="ECO:0000256" key="1">
    <source>
        <dbReference type="ARBA" id="ARBA00009861"/>
    </source>
</evidence>
<dbReference type="PANTHER" id="PTHR31147:SF66">
    <property type="entry name" value="OS05G0315700 PROTEIN"/>
    <property type="match status" value="1"/>
</dbReference>
<reference evidence="3 4" key="1">
    <citation type="submission" date="2024-11" db="EMBL/GenBank/DDBJ databases">
        <title>A near-complete genome assembly of Cinchona calisaya.</title>
        <authorList>
            <person name="Lian D.C."/>
            <person name="Zhao X.W."/>
            <person name="Wei L."/>
        </authorList>
    </citation>
    <scope>NUCLEOTIDE SEQUENCE [LARGE SCALE GENOMIC DNA]</scope>
    <source>
        <tissue evidence="3">Nenye</tissue>
    </source>
</reference>
<dbReference type="InterPro" id="IPR050898">
    <property type="entry name" value="Plant_acyltransferase"/>
</dbReference>
<accession>A0ABD3AST8</accession>
<protein>
    <recommendedName>
        <fullName evidence="5">Benzyl alcohol O-benzoyltransferase</fullName>
    </recommendedName>
</protein>